<reference evidence="2" key="1">
    <citation type="journal article" date="2019" name="Int. J. Syst. Evol. Microbiol.">
        <title>The Global Catalogue of Microorganisms (GCM) 10K type strain sequencing project: providing services to taxonomists for standard genome sequencing and annotation.</title>
        <authorList>
            <consortium name="The Broad Institute Genomics Platform"/>
            <consortium name="The Broad Institute Genome Sequencing Center for Infectious Disease"/>
            <person name="Wu L."/>
            <person name="Ma J."/>
        </authorList>
    </citation>
    <scope>NUCLEOTIDE SEQUENCE [LARGE SCALE GENOMIC DNA]</scope>
    <source>
        <strain evidence="2">XZYJ18</strain>
    </source>
</reference>
<proteinExistence type="predicted"/>
<organism evidence="1 2">
    <name type="scientific">Actinomycetospora rhizophila</name>
    <dbReference type="NCBI Taxonomy" id="1416876"/>
    <lineage>
        <taxon>Bacteria</taxon>
        <taxon>Bacillati</taxon>
        <taxon>Actinomycetota</taxon>
        <taxon>Actinomycetes</taxon>
        <taxon>Pseudonocardiales</taxon>
        <taxon>Pseudonocardiaceae</taxon>
        <taxon>Actinomycetospora</taxon>
    </lineage>
</organism>
<evidence type="ECO:0000313" key="1">
    <source>
        <dbReference type="EMBL" id="MFC5138307.1"/>
    </source>
</evidence>
<sequence length="161" mass="16633">MGPDPRPGLSPPSAEQWLDKVCTALLPATRTDTPAPPVDPADPVATRAQWVDFLDQRARALTAAADGINAAGPAPVEGGQQVTEPVVSLLRARAADASAAVETLRSVPSNAANTLLRTVNEIRNRFPLTGPGSSLQDLALTPELSSVAPRVPSCRTSGATP</sequence>
<accession>A0ABV9ZB80</accession>
<dbReference type="Proteomes" id="UP001596175">
    <property type="component" value="Unassembled WGS sequence"/>
</dbReference>
<dbReference type="EMBL" id="JBHSKG010000003">
    <property type="protein sequence ID" value="MFC5138307.1"/>
    <property type="molecule type" value="Genomic_DNA"/>
</dbReference>
<dbReference type="RefSeq" id="WP_378020515.1">
    <property type="nucleotide sequence ID" value="NZ_JBHSKG010000003.1"/>
</dbReference>
<protein>
    <submittedName>
        <fullName evidence="1">Uncharacterized protein</fullName>
    </submittedName>
</protein>
<keyword evidence="2" id="KW-1185">Reference proteome</keyword>
<name>A0ABV9ZB80_9PSEU</name>
<comment type="caution">
    <text evidence="1">The sequence shown here is derived from an EMBL/GenBank/DDBJ whole genome shotgun (WGS) entry which is preliminary data.</text>
</comment>
<evidence type="ECO:0000313" key="2">
    <source>
        <dbReference type="Proteomes" id="UP001596175"/>
    </source>
</evidence>
<gene>
    <name evidence="1" type="ORF">ACFPK1_08710</name>
</gene>